<keyword evidence="2" id="KW-1185">Reference proteome</keyword>
<evidence type="ECO:0000313" key="1">
    <source>
        <dbReference type="EMBL" id="KAJ4842331.1"/>
    </source>
</evidence>
<evidence type="ECO:0000313" key="2">
    <source>
        <dbReference type="Proteomes" id="UP001141552"/>
    </source>
</evidence>
<accession>A0A9Q0G5P4</accession>
<dbReference type="GO" id="GO:0042793">
    <property type="term" value="P:plastid transcription"/>
    <property type="evidence" value="ECO:0007669"/>
    <property type="project" value="InterPro"/>
</dbReference>
<reference evidence="1" key="2">
    <citation type="journal article" date="2023" name="Plants (Basel)">
        <title>Annotation of the Turnera subulata (Passifloraceae) Draft Genome Reveals the S-Locus Evolved after the Divergence of Turneroideae from Passifloroideae in a Stepwise Manner.</title>
        <authorList>
            <person name="Henning P.M."/>
            <person name="Roalson E.H."/>
            <person name="Mir W."/>
            <person name="McCubbin A.G."/>
            <person name="Shore J.S."/>
        </authorList>
    </citation>
    <scope>NUCLEOTIDE SEQUENCE</scope>
    <source>
        <strain evidence="1">F60SS</strain>
    </source>
</reference>
<protein>
    <submittedName>
        <fullName evidence="1">Uncharacterized protein</fullName>
    </submittedName>
</protein>
<gene>
    <name evidence="1" type="ORF">Tsubulata_034920</name>
</gene>
<dbReference type="OrthoDB" id="1915194at2759"/>
<sequence length="152" mass="17211">MAICTVNFATLSSISGFKSSPFTSAPQKLQITAELENKGSNKRVWRRRKLTKVDLQKLREARIPFLDERVRIRDGPKLWGRDISILLRSEDSRYAFVNDVVAEAAEYEDNNPGGYGGKKKSILHVLSNRMNDAGIPRPEAYATILLKNENLF</sequence>
<dbReference type="AlphaFoldDB" id="A0A9Q0G5P4"/>
<reference evidence="1" key="1">
    <citation type="submission" date="2022-02" db="EMBL/GenBank/DDBJ databases">
        <authorList>
            <person name="Henning P.M."/>
            <person name="McCubbin A.G."/>
            <person name="Shore J.S."/>
        </authorList>
    </citation>
    <scope>NUCLEOTIDE SEQUENCE</scope>
    <source>
        <strain evidence="1">F60SS</strain>
        <tissue evidence="1">Leaves</tissue>
    </source>
</reference>
<dbReference type="GO" id="GO:0000427">
    <property type="term" value="C:plastid-encoded plastid RNA polymerase complex"/>
    <property type="evidence" value="ECO:0007669"/>
    <property type="project" value="InterPro"/>
</dbReference>
<dbReference type="InterPro" id="IPR038958">
    <property type="entry name" value="PTAC7"/>
</dbReference>
<comment type="caution">
    <text evidence="1">The sequence shown here is derived from an EMBL/GenBank/DDBJ whole genome shotgun (WGS) entry which is preliminary data.</text>
</comment>
<proteinExistence type="predicted"/>
<dbReference type="EMBL" id="JAKUCV010002515">
    <property type="protein sequence ID" value="KAJ4842331.1"/>
    <property type="molecule type" value="Genomic_DNA"/>
</dbReference>
<organism evidence="1 2">
    <name type="scientific">Turnera subulata</name>
    <dbReference type="NCBI Taxonomy" id="218843"/>
    <lineage>
        <taxon>Eukaryota</taxon>
        <taxon>Viridiplantae</taxon>
        <taxon>Streptophyta</taxon>
        <taxon>Embryophyta</taxon>
        <taxon>Tracheophyta</taxon>
        <taxon>Spermatophyta</taxon>
        <taxon>Magnoliopsida</taxon>
        <taxon>eudicotyledons</taxon>
        <taxon>Gunneridae</taxon>
        <taxon>Pentapetalae</taxon>
        <taxon>rosids</taxon>
        <taxon>fabids</taxon>
        <taxon>Malpighiales</taxon>
        <taxon>Passifloraceae</taxon>
        <taxon>Turnera</taxon>
    </lineage>
</organism>
<name>A0A9Q0G5P4_9ROSI</name>
<dbReference type="PANTHER" id="PTHR37257">
    <property type="entry name" value="PROTEIN PLASTID TRANSCRIPTIONALLY ACTIVE 7"/>
    <property type="match status" value="1"/>
</dbReference>
<dbReference type="PANTHER" id="PTHR37257:SF1">
    <property type="entry name" value="PROTEIN PLASTID TRANSCRIPTIONALLY ACTIVE 7"/>
    <property type="match status" value="1"/>
</dbReference>
<dbReference type="Proteomes" id="UP001141552">
    <property type="component" value="Unassembled WGS sequence"/>
</dbReference>